<dbReference type="Proteomes" id="UP000177870">
    <property type="component" value="Chromosome"/>
</dbReference>
<dbReference type="RefSeq" id="WP_070395806.1">
    <property type="nucleotide sequence ID" value="NZ_CP017599.1"/>
</dbReference>
<organism evidence="1 2">
    <name type="scientific">Moorena producens PAL-8-15-08-1</name>
    <dbReference type="NCBI Taxonomy" id="1458985"/>
    <lineage>
        <taxon>Bacteria</taxon>
        <taxon>Bacillati</taxon>
        <taxon>Cyanobacteriota</taxon>
        <taxon>Cyanophyceae</taxon>
        <taxon>Coleofasciculales</taxon>
        <taxon>Coleofasciculaceae</taxon>
        <taxon>Moorena</taxon>
    </lineage>
</organism>
<sequence>MSYWIKVNYDHREYVIDLDRLSTFTHGPNGKITFWLPDSTIPIIVNRQNDPDGYQRVVNYIQKLSARSPNGFWITFNYERHDYILDLNKISSFCHYPNQRLTFWLPDSSMPIIISEQKYPDIYHKIIDYIEQKTGYLLT</sequence>
<accession>A0A1D8U0J9</accession>
<dbReference type="EMBL" id="CP017599">
    <property type="protein sequence ID" value="AOX03427.1"/>
    <property type="molecule type" value="Genomic_DNA"/>
</dbReference>
<gene>
    <name evidence="1" type="ORF">BJP34_31860</name>
</gene>
<dbReference type="AlphaFoldDB" id="A0A1D8U0J9"/>
<evidence type="ECO:0000313" key="1">
    <source>
        <dbReference type="EMBL" id="AOX03427.1"/>
    </source>
</evidence>
<proteinExistence type="predicted"/>
<evidence type="ECO:0000313" key="2">
    <source>
        <dbReference type="Proteomes" id="UP000177870"/>
    </source>
</evidence>
<dbReference type="KEGG" id="mpro:BJP34_31860"/>
<protein>
    <submittedName>
        <fullName evidence="1">Uncharacterized protein</fullName>
    </submittedName>
</protein>
<dbReference type="STRING" id="1458985.BJP34_31860"/>
<name>A0A1D8U0J9_9CYAN</name>
<reference evidence="2" key="1">
    <citation type="submission" date="2016-10" db="EMBL/GenBank/DDBJ databases">
        <title>Comparative genomics uncovers the prolific and rare metabolic potential of the cyanobacterial genus Moorea.</title>
        <authorList>
            <person name="Leao T."/>
            <person name="Castelao G."/>
            <person name="Korobeynikov A."/>
            <person name="Monroe E.A."/>
            <person name="Podell S."/>
            <person name="Glukhov E."/>
            <person name="Allen E."/>
            <person name="Gerwick W.H."/>
            <person name="Gerwick L."/>
        </authorList>
    </citation>
    <scope>NUCLEOTIDE SEQUENCE [LARGE SCALE GENOMIC DNA]</scope>
    <source>
        <strain evidence="2">PAL-8-15-08-1</strain>
    </source>
</reference>
<dbReference type="OrthoDB" id="467165at2"/>